<evidence type="ECO:0000313" key="1">
    <source>
        <dbReference type="EMBL" id="MDO1535581.1"/>
    </source>
</evidence>
<evidence type="ECO:0000313" key="2">
    <source>
        <dbReference type="Proteomes" id="UP001169027"/>
    </source>
</evidence>
<gene>
    <name evidence="1" type="ORF">Q2T77_25165</name>
</gene>
<dbReference type="Proteomes" id="UP001169027">
    <property type="component" value="Unassembled WGS sequence"/>
</dbReference>
<dbReference type="RefSeq" id="WP_301813343.1">
    <property type="nucleotide sequence ID" value="NZ_JAUJZH010000021.1"/>
</dbReference>
<accession>A0ABT8SDQ8</accession>
<dbReference type="EMBL" id="JAUKVY010000021">
    <property type="protein sequence ID" value="MDO1535581.1"/>
    <property type="molecule type" value="Genomic_DNA"/>
</dbReference>
<organism evidence="1 2">
    <name type="scientific">Variovorax ginsengisoli</name>
    <dbReference type="NCBI Taxonomy" id="363844"/>
    <lineage>
        <taxon>Bacteria</taxon>
        <taxon>Pseudomonadati</taxon>
        <taxon>Pseudomonadota</taxon>
        <taxon>Betaproteobacteria</taxon>
        <taxon>Burkholderiales</taxon>
        <taxon>Comamonadaceae</taxon>
        <taxon>Variovorax</taxon>
    </lineage>
</organism>
<name>A0ABT8SDQ8_9BURK</name>
<keyword evidence="2" id="KW-1185">Reference proteome</keyword>
<reference evidence="1" key="1">
    <citation type="submission" date="2023-06" db="EMBL/GenBank/DDBJ databases">
        <authorList>
            <person name="Jiang Y."/>
            <person name="Liu Q."/>
        </authorList>
    </citation>
    <scope>NUCLEOTIDE SEQUENCE</scope>
    <source>
        <strain evidence="1">CGMCC 1.12090</strain>
    </source>
</reference>
<sequence length="199" mass="21826">MTDTIDTIKVDGGKYTVELGHKNGRFSFTALRNGLPWRDMSSDGDNLMLAMFQQLRDQQDRIAQLERAATEPVQSTIRRWDVLDGSSEAIEAEPTYTMTMDPAKGVVEIRPAGVSNEQLEGLPQLLLGVEINGGAPRVYIYDDVLSGEVKHQFTALPDGELAADLEETPDAQVIGERIRLAVARSASQQSPESDQAPRA</sequence>
<proteinExistence type="predicted"/>
<protein>
    <submittedName>
        <fullName evidence="1">Uncharacterized protein</fullName>
    </submittedName>
</protein>
<comment type="caution">
    <text evidence="1">The sequence shown here is derived from an EMBL/GenBank/DDBJ whole genome shotgun (WGS) entry which is preliminary data.</text>
</comment>